<reference evidence="1 2" key="1">
    <citation type="submission" date="2014-03" db="EMBL/GenBank/DDBJ databases">
        <title>Draft Genome Sequences of Four Burkholderia Strains.</title>
        <authorList>
            <person name="Liu X.Y."/>
            <person name="Li C.X."/>
            <person name="Xu J.H."/>
        </authorList>
    </citation>
    <scope>NUCLEOTIDE SEQUENCE [LARGE SCALE GENOMIC DNA]</scope>
    <source>
        <strain evidence="1 2">DSM 50014</strain>
    </source>
</reference>
<dbReference type="RefSeq" id="WP_051673032.1">
    <property type="nucleotide sequence ID" value="NZ_CADFFX010000065.1"/>
</dbReference>
<comment type="caution">
    <text evidence="1">The sequence shown here is derived from an EMBL/GenBank/DDBJ whole genome shotgun (WGS) entry which is preliminary data.</text>
</comment>
<evidence type="ECO:0008006" key="3">
    <source>
        <dbReference type="Google" id="ProtNLM"/>
    </source>
</evidence>
<name>A0A069PBP6_9BURK</name>
<proteinExistence type="predicted"/>
<organism evidence="1 2">
    <name type="scientific">Caballeronia glathei</name>
    <dbReference type="NCBI Taxonomy" id="60547"/>
    <lineage>
        <taxon>Bacteria</taxon>
        <taxon>Pseudomonadati</taxon>
        <taxon>Pseudomonadota</taxon>
        <taxon>Betaproteobacteria</taxon>
        <taxon>Burkholderiales</taxon>
        <taxon>Burkholderiaceae</taxon>
        <taxon>Caballeronia</taxon>
    </lineage>
</organism>
<gene>
    <name evidence="1" type="ORF">BG61_05715</name>
</gene>
<dbReference type="Proteomes" id="UP000027466">
    <property type="component" value="Unassembled WGS sequence"/>
</dbReference>
<accession>A0A069PBP6</accession>
<protein>
    <recommendedName>
        <fullName evidence="3">MarR family transcriptional regulator</fullName>
    </recommendedName>
</protein>
<sequence length="71" mass="7811">MNNRFSDAEVAPVKLWHDAVTQRRRASAAKLTAYGEASPERPIKPTRIELAVLTALAHVYGSSLVNSASYR</sequence>
<keyword evidence="2" id="KW-1185">Reference proteome</keyword>
<dbReference type="AlphaFoldDB" id="A0A069PBP6"/>
<dbReference type="EMBL" id="JFHC01000123">
    <property type="protein sequence ID" value="KDR37922.1"/>
    <property type="molecule type" value="Genomic_DNA"/>
</dbReference>
<evidence type="ECO:0000313" key="1">
    <source>
        <dbReference type="EMBL" id="KDR37922.1"/>
    </source>
</evidence>
<evidence type="ECO:0000313" key="2">
    <source>
        <dbReference type="Proteomes" id="UP000027466"/>
    </source>
</evidence>